<organism evidence="8 9">
    <name type="scientific">Candidatus Symbiobacter mobilis CR</name>
    <dbReference type="NCBI Taxonomy" id="946483"/>
    <lineage>
        <taxon>Bacteria</taxon>
        <taxon>Pseudomonadati</taxon>
        <taxon>Pseudomonadota</taxon>
        <taxon>Betaproteobacteria</taxon>
        <taxon>Burkholderiales</taxon>
        <taxon>Comamonadaceae</taxon>
    </lineage>
</organism>
<evidence type="ECO:0000259" key="7">
    <source>
        <dbReference type="SMART" id="SM01049"/>
    </source>
</evidence>
<reference evidence="8 9" key="1">
    <citation type="journal article" date="2013" name="Genome Biol.">
        <title>Genomic analysis reveals key aspects of prokaryotic symbiosis in the phototrophic consortium "Chlorochromatium aggregatum".</title>
        <authorList>
            <person name="Liu Z."/>
            <person name="Muller J."/>
            <person name="Li T."/>
            <person name="Alvey R.M."/>
            <person name="Vogl K."/>
            <person name="Frigaard N.U."/>
            <person name="Rockwell N.C."/>
            <person name="Boyd E.S."/>
            <person name="Tomsho L.P."/>
            <person name="Schuster S.C."/>
            <person name="Henke P."/>
            <person name="Rohde M."/>
            <person name="Overmann J."/>
            <person name="Bryant D.A."/>
        </authorList>
    </citation>
    <scope>NUCLEOTIDE SEQUENCE [LARGE SCALE GENOMIC DNA]</scope>
    <source>
        <strain evidence="8">CR</strain>
    </source>
</reference>
<comment type="subcellular location">
    <subcellularLocation>
        <location evidence="1">Cell membrane</location>
        <topology evidence="1">Multi-pass membrane protein</topology>
    </subcellularLocation>
</comment>
<keyword evidence="3" id="KW-0812">Transmembrane</keyword>
<dbReference type="Pfam" id="PF17200">
    <property type="entry name" value="sCache_2"/>
    <property type="match status" value="1"/>
</dbReference>
<evidence type="ECO:0000256" key="1">
    <source>
        <dbReference type="ARBA" id="ARBA00004651"/>
    </source>
</evidence>
<sequence>MKRLFPRFLVVCVAAWFATGLSWASGHGTPAQAEALAHRAVAYIKANGVQKAAQEFTKGTSFKEGDLYIAFTDLQGNVFGHGGNPKLVGKNLVGLKDPDGKPFFQMLLDLAKNQGKGWSQEYKFLNPVTKKIENKAMYVERIDDHWVGVGVYKE</sequence>
<evidence type="ECO:0000313" key="8">
    <source>
        <dbReference type="EMBL" id="AGX87961.1"/>
    </source>
</evidence>
<feature type="signal peptide" evidence="6">
    <location>
        <begin position="1"/>
        <end position="24"/>
    </location>
</feature>
<dbReference type="Gene3D" id="3.30.450.20">
    <property type="entry name" value="PAS domain"/>
    <property type="match status" value="1"/>
</dbReference>
<evidence type="ECO:0000256" key="2">
    <source>
        <dbReference type="ARBA" id="ARBA00022475"/>
    </source>
</evidence>
<evidence type="ECO:0000256" key="6">
    <source>
        <dbReference type="SAM" id="SignalP"/>
    </source>
</evidence>
<accession>U5N8U8</accession>
<dbReference type="STRING" id="946483.Cenrod_1881"/>
<evidence type="ECO:0000256" key="4">
    <source>
        <dbReference type="ARBA" id="ARBA00022989"/>
    </source>
</evidence>
<evidence type="ECO:0000256" key="3">
    <source>
        <dbReference type="ARBA" id="ARBA00022692"/>
    </source>
</evidence>
<keyword evidence="6" id="KW-0732">Signal</keyword>
<proteinExistence type="predicted"/>
<feature type="domain" description="Single Cache" evidence="7">
    <location>
        <begin position="32"/>
        <end position="105"/>
    </location>
</feature>
<dbReference type="HOGENOM" id="CLU_081845_2_1_4"/>
<keyword evidence="4" id="KW-1133">Transmembrane helix</keyword>
<keyword evidence="2" id="KW-1003">Cell membrane</keyword>
<dbReference type="AlphaFoldDB" id="U5N8U8"/>
<gene>
    <name evidence="8" type="ORF">Cenrod_1881</name>
</gene>
<keyword evidence="5" id="KW-0472">Membrane</keyword>
<dbReference type="RefSeq" id="WP_022774530.1">
    <property type="nucleotide sequence ID" value="NC_022576.1"/>
</dbReference>
<dbReference type="EMBL" id="CP004885">
    <property type="protein sequence ID" value="AGX87961.1"/>
    <property type="molecule type" value="Genomic_DNA"/>
</dbReference>
<dbReference type="OrthoDB" id="9178561at2"/>
<name>U5N8U8_9BURK</name>
<protein>
    <submittedName>
        <fullName evidence="8">Methyl-accepting chemotaxis protein</fullName>
    </submittedName>
</protein>
<dbReference type="SMART" id="SM01049">
    <property type="entry name" value="Cache_2"/>
    <property type="match status" value="1"/>
</dbReference>
<dbReference type="GO" id="GO:0005886">
    <property type="term" value="C:plasma membrane"/>
    <property type="evidence" value="ECO:0007669"/>
    <property type="project" value="UniProtKB-SubCell"/>
</dbReference>
<feature type="chain" id="PRO_5004662881" evidence="6">
    <location>
        <begin position="25"/>
        <end position="154"/>
    </location>
</feature>
<dbReference type="eggNOG" id="COG4564">
    <property type="taxonomic scope" value="Bacteria"/>
</dbReference>
<dbReference type="InterPro" id="IPR033480">
    <property type="entry name" value="sCache_2"/>
</dbReference>
<evidence type="ECO:0000313" key="9">
    <source>
        <dbReference type="Proteomes" id="UP000017184"/>
    </source>
</evidence>
<dbReference type="Proteomes" id="UP000017184">
    <property type="component" value="Chromosome"/>
</dbReference>
<evidence type="ECO:0000256" key="5">
    <source>
        <dbReference type="ARBA" id="ARBA00023136"/>
    </source>
</evidence>
<dbReference type="KEGG" id="cbx:Cenrod_1881"/>
<keyword evidence="9" id="KW-1185">Reference proteome</keyword>